<dbReference type="Proteomes" id="UP000189229">
    <property type="component" value="Unassembled WGS sequence"/>
</dbReference>
<feature type="compositionally biased region" description="Low complexity" evidence="1">
    <location>
        <begin position="166"/>
        <end position="175"/>
    </location>
</feature>
<evidence type="ECO:0000313" key="2">
    <source>
        <dbReference type="EMBL" id="OOK64198.1"/>
    </source>
</evidence>
<accession>A0A1V3WBQ8</accession>
<gene>
    <name evidence="2" type="ORF">BZL30_9272</name>
</gene>
<feature type="compositionally biased region" description="Gly residues" evidence="1">
    <location>
        <begin position="152"/>
        <end position="162"/>
    </location>
</feature>
<feature type="compositionally biased region" description="Polar residues" evidence="1">
    <location>
        <begin position="61"/>
        <end position="74"/>
    </location>
</feature>
<dbReference type="AlphaFoldDB" id="A0A1V3WBQ8"/>
<feature type="region of interest" description="Disordered" evidence="1">
    <location>
        <begin position="45"/>
        <end position="81"/>
    </location>
</feature>
<sequence>MRHRETDELTAHRANVRPHNLRSIFLSQCLANFIDRRCCGWPSPKGPRHMTRPARDPAPQPNANAIDSGSTHLQSRGGKPLRRKRFATAVLGALALTSGATAIGDASTTPLLGTGVRYIGVGRLAIALTSHDGFKLDSCDNKDVFGSSGSSSEGGGSEGSGAGVQISSGGSDISGNDTMRDWPEITGTSTATMPVTSIDPIDNDEDWVVVIDPQAQYISNINDRSEAEFQNTLAERMAEVYGRIEARQNGSVDRVVAIEEEPSDNPALMDEGEDAFQRALAERMAEVYRRIEARKNGNN</sequence>
<dbReference type="EMBL" id="MVBM01000013">
    <property type="protein sequence ID" value="OOK64198.1"/>
    <property type="molecule type" value="Genomic_DNA"/>
</dbReference>
<evidence type="ECO:0000313" key="3">
    <source>
        <dbReference type="Proteomes" id="UP000189229"/>
    </source>
</evidence>
<protein>
    <submittedName>
        <fullName evidence="2">Uncharacterized protein</fullName>
    </submittedName>
</protein>
<name>A0A1V3WBQ8_MYCKA</name>
<evidence type="ECO:0000256" key="1">
    <source>
        <dbReference type="SAM" id="MobiDB-lite"/>
    </source>
</evidence>
<organism evidence="2 3">
    <name type="scientific">Mycobacterium kansasii</name>
    <dbReference type="NCBI Taxonomy" id="1768"/>
    <lineage>
        <taxon>Bacteria</taxon>
        <taxon>Bacillati</taxon>
        <taxon>Actinomycetota</taxon>
        <taxon>Actinomycetes</taxon>
        <taxon>Mycobacteriales</taxon>
        <taxon>Mycobacteriaceae</taxon>
        <taxon>Mycobacterium</taxon>
    </lineage>
</organism>
<proteinExistence type="predicted"/>
<reference evidence="2 3" key="1">
    <citation type="submission" date="2017-02" db="EMBL/GenBank/DDBJ databases">
        <title>Complete genome sequences of Mycobacterium kansasii strains isolated from rhesus macaques.</title>
        <authorList>
            <person name="Panda A."/>
            <person name="Nagaraj S."/>
            <person name="Zhao X."/>
            <person name="Tettelin H."/>
            <person name="Detolla L.J."/>
        </authorList>
    </citation>
    <scope>NUCLEOTIDE SEQUENCE [LARGE SCALE GENOMIC DNA]</scope>
    <source>
        <strain evidence="2 3">11-3813</strain>
    </source>
</reference>
<feature type="region of interest" description="Disordered" evidence="1">
    <location>
        <begin position="145"/>
        <end position="182"/>
    </location>
</feature>
<comment type="caution">
    <text evidence="2">The sequence shown here is derived from an EMBL/GenBank/DDBJ whole genome shotgun (WGS) entry which is preliminary data.</text>
</comment>